<gene>
    <name evidence="1" type="ORF">HO173_011533</name>
</gene>
<dbReference type="InterPro" id="IPR011990">
    <property type="entry name" value="TPR-like_helical_dom_sf"/>
</dbReference>
<accession>A0A8H6FJ37</accession>
<dbReference type="InterPro" id="IPR027417">
    <property type="entry name" value="P-loop_NTPase"/>
</dbReference>
<dbReference type="Gene3D" id="3.40.50.300">
    <property type="entry name" value="P-loop containing nucleotide triphosphate hydrolases"/>
    <property type="match status" value="1"/>
</dbReference>
<dbReference type="Pfam" id="PF13424">
    <property type="entry name" value="TPR_12"/>
    <property type="match status" value="3"/>
</dbReference>
<organism evidence="1 2">
    <name type="scientific">Letharia columbiana</name>
    <dbReference type="NCBI Taxonomy" id="112416"/>
    <lineage>
        <taxon>Eukaryota</taxon>
        <taxon>Fungi</taxon>
        <taxon>Dikarya</taxon>
        <taxon>Ascomycota</taxon>
        <taxon>Pezizomycotina</taxon>
        <taxon>Lecanoromycetes</taxon>
        <taxon>OSLEUM clade</taxon>
        <taxon>Lecanoromycetidae</taxon>
        <taxon>Lecanorales</taxon>
        <taxon>Lecanorineae</taxon>
        <taxon>Parmeliaceae</taxon>
        <taxon>Letharia</taxon>
    </lineage>
</organism>
<dbReference type="InterPro" id="IPR029058">
    <property type="entry name" value="AB_hydrolase_fold"/>
</dbReference>
<dbReference type="Gene3D" id="3.40.50.1820">
    <property type="entry name" value="alpha/beta hydrolase"/>
    <property type="match status" value="1"/>
</dbReference>
<dbReference type="Gene3D" id="1.25.40.10">
    <property type="entry name" value="Tetratricopeptide repeat domain"/>
    <property type="match status" value="2"/>
</dbReference>
<dbReference type="GeneID" id="59293175"/>
<proteinExistence type="predicted"/>
<dbReference type="SUPFAM" id="SSF48452">
    <property type="entry name" value="TPR-like"/>
    <property type="match status" value="2"/>
</dbReference>
<name>A0A8H6FJ37_9LECA</name>
<sequence>MEDSTNPPEGRLLKVYPPEGAKDDTSVDVIAIHGLGTTTPHTWEYNTKTKTVNWLSDPDMLPNIVPSASIYTFSWNAKYYADASVARIDSVAGVLLSNLQSQRDKDDMQSRPLIFVASCFGGLVVTKALEIANIHGSQYRNLVVANSGVVFLGSPLQGTKASKAVQWHAMLGGILNKAPSKTLLQGLDGSTRALRESSEKFVTMVTTLPIQTMTMCFWESKKTQVLKGVLPAWTLSLRRSVEMILVEEDSACLFGHPKTMLDAPHSMMSKFSGPNDASFVLVTSAIKKMVEEAKTIAVGRGEGIYWSSLAKGPSICWGNAYIHLALHLHSEHFMVPRRPNTLFTGREKELGELEQALCTSLSTKAHTAIPKIYVIVGMGGAGKSEVALKLAHDNRLKFWGIFWIDGRSESSIKTGFATTARSCGHHDESLEGVMSWLQNTSHSWLLILDNADNEDLDYAQFLPAGKNGSILITTRLLECRKHQTVGQDNYEGLGQETAIELLLKACGIERSSRRAHEDNARAVAELLGCHALAIIQAGAAISQNLCGLVEYGDTFVRQRRALFECFPKQERSEYGGVYATFEVSATYLKARDDQIAKDALQLLNFYAFMHFTDFPEAAFEEAWKNSMDEDVVSSCLNSDDEEDIEMLAPWHVSHLPTFLRPNLNDINLDKMRLRKARSLVTSLSLVDFDPARGTTRMHPVSHFWSRDRLQMPEESMTARLNGLSVLSLSFKYPGATDIDVLVSQLQPHIESIAYSLSEWDSQKYNFHFQQSIYRLSYAMYGLNCSSALFELLQMIPIQADESWIRTENGQVIQGLHGRSVRDYGDAGKAVVLLEKLSEVQEQTLAAEDPKCLGSQHELASAYLQIEEKTKAIELFERIVHVRNETLGPENGESLKSQHELARAYLEIEETAKAIALLESVVEIEARTLRPEHSNRLASQHTLARAYLDVGETAEAIALLELVVEIKARTLRPEHPDRLTSQHELARAYLEIEETAKAIALLELVVEIEARTLRPEHPHRLASQHVLARAYFRVEETAKAIALLEPVVEIRARTLRPEHPDRLKSQHTLARAYFRVEETAKAIALLEPVVEIRTRTLRPEHSNRLASQHTLARAYFRVEETAKAIALLEPVVKIKAKTLKQNIESFNVTT</sequence>
<evidence type="ECO:0000313" key="2">
    <source>
        <dbReference type="Proteomes" id="UP000578531"/>
    </source>
</evidence>
<evidence type="ECO:0008006" key="3">
    <source>
        <dbReference type="Google" id="ProtNLM"/>
    </source>
</evidence>
<dbReference type="EMBL" id="JACCJC010000072">
    <property type="protein sequence ID" value="KAF6229493.1"/>
    <property type="molecule type" value="Genomic_DNA"/>
</dbReference>
<keyword evidence="2" id="KW-1185">Reference proteome</keyword>
<dbReference type="RefSeq" id="XP_037159685.1">
    <property type="nucleotide sequence ID" value="XM_037313413.1"/>
</dbReference>
<dbReference type="SUPFAM" id="SSF53474">
    <property type="entry name" value="alpha/beta-Hydrolases"/>
    <property type="match status" value="1"/>
</dbReference>
<dbReference type="Proteomes" id="UP000578531">
    <property type="component" value="Unassembled WGS sequence"/>
</dbReference>
<dbReference type="Pfam" id="PF13374">
    <property type="entry name" value="TPR_10"/>
    <property type="match status" value="1"/>
</dbReference>
<dbReference type="PANTHER" id="PTHR46082:SF6">
    <property type="entry name" value="AAA+ ATPASE DOMAIN-CONTAINING PROTEIN-RELATED"/>
    <property type="match status" value="1"/>
</dbReference>
<comment type="caution">
    <text evidence="1">The sequence shown here is derived from an EMBL/GenBank/DDBJ whole genome shotgun (WGS) entry which is preliminary data.</text>
</comment>
<dbReference type="PANTHER" id="PTHR46082">
    <property type="entry name" value="ATP/GTP-BINDING PROTEIN-RELATED"/>
    <property type="match status" value="1"/>
</dbReference>
<dbReference type="OrthoDB" id="1658288at2759"/>
<protein>
    <recommendedName>
        <fullName evidence="3">NB-ARC domain-containing protein</fullName>
    </recommendedName>
</protein>
<dbReference type="InterPro" id="IPR053137">
    <property type="entry name" value="NLR-like"/>
</dbReference>
<dbReference type="AlphaFoldDB" id="A0A8H6FJ37"/>
<dbReference type="SUPFAM" id="SSF52540">
    <property type="entry name" value="P-loop containing nucleoside triphosphate hydrolases"/>
    <property type="match status" value="1"/>
</dbReference>
<evidence type="ECO:0000313" key="1">
    <source>
        <dbReference type="EMBL" id="KAF6229493.1"/>
    </source>
</evidence>
<reference evidence="1 2" key="1">
    <citation type="journal article" date="2020" name="Genomics">
        <title>Complete, high-quality genomes from long-read metagenomic sequencing of two wolf lichen thalli reveals enigmatic genome architecture.</title>
        <authorList>
            <person name="McKenzie S.K."/>
            <person name="Walston R.F."/>
            <person name="Allen J.L."/>
        </authorList>
    </citation>
    <scope>NUCLEOTIDE SEQUENCE [LARGE SCALE GENOMIC DNA]</scope>
    <source>
        <strain evidence="1">WasteWater2</strain>
    </source>
</reference>